<dbReference type="GeneID" id="17284923"/>
<dbReference type="STRING" id="2903.R1DWX5"/>
<proteinExistence type="inferred from homology"/>
<dbReference type="Pfam" id="PF00364">
    <property type="entry name" value="Biotin_lipoyl"/>
    <property type="match status" value="1"/>
</dbReference>
<dbReference type="Gene3D" id="3.30.559.10">
    <property type="entry name" value="Chloramphenicol acetyltransferase-like domain"/>
    <property type="match status" value="1"/>
</dbReference>
<dbReference type="Pfam" id="PF02817">
    <property type="entry name" value="E3_binding"/>
    <property type="match status" value="2"/>
</dbReference>
<dbReference type="OMA" id="RAMAQNM"/>
<evidence type="ECO:0000259" key="4">
    <source>
        <dbReference type="PROSITE" id="PS50968"/>
    </source>
</evidence>
<dbReference type="InterPro" id="IPR011053">
    <property type="entry name" value="Single_hybrid_motif"/>
</dbReference>
<dbReference type="CDD" id="cd06849">
    <property type="entry name" value="lipoyl_domain"/>
    <property type="match status" value="2"/>
</dbReference>
<dbReference type="Gene3D" id="2.40.50.100">
    <property type="match status" value="2"/>
</dbReference>
<comment type="similarity">
    <text evidence="1 3">Belongs to the 2-oxoacid dehydrogenase family.</text>
</comment>
<dbReference type="Gene3D" id="4.10.320.10">
    <property type="entry name" value="E3-binding domain"/>
    <property type="match status" value="2"/>
</dbReference>
<evidence type="ECO:0000259" key="5">
    <source>
        <dbReference type="PROSITE" id="PS51826"/>
    </source>
</evidence>
<dbReference type="SUPFAM" id="SSF51230">
    <property type="entry name" value="Single hybrid motif"/>
    <property type="match status" value="2"/>
</dbReference>
<dbReference type="InterPro" id="IPR000089">
    <property type="entry name" value="Biotin_lipoyl"/>
</dbReference>
<evidence type="ECO:0000313" key="6">
    <source>
        <dbReference type="EnsemblProtists" id="EOD39652"/>
    </source>
</evidence>
<dbReference type="PANTHER" id="PTHR23151:SF75">
    <property type="entry name" value="DIHYDROLIPOYLLYSINE-RESIDUE ACETYLTRANSFERASE COMPONENT 5 OF PYRUVATE DEHYDROGENASE COMPLEX, CHLOROPLASTIC"/>
    <property type="match status" value="1"/>
</dbReference>
<dbReference type="FunFam" id="2.40.50.100:FF:000010">
    <property type="entry name" value="Acetyltransferase component of pyruvate dehydrogenase complex"/>
    <property type="match status" value="1"/>
</dbReference>
<dbReference type="Pfam" id="PF00198">
    <property type="entry name" value="2-oxoacid_dh"/>
    <property type="match status" value="1"/>
</dbReference>
<evidence type="ECO:0000313" key="7">
    <source>
        <dbReference type="Proteomes" id="UP000013827"/>
    </source>
</evidence>
<dbReference type="InterPro" id="IPR045257">
    <property type="entry name" value="E2/Pdx1"/>
</dbReference>
<dbReference type="GO" id="GO:0006086">
    <property type="term" value="P:pyruvate decarboxylation to acetyl-CoA"/>
    <property type="evidence" value="ECO:0007669"/>
    <property type="project" value="InterPro"/>
</dbReference>
<evidence type="ECO:0000256" key="2">
    <source>
        <dbReference type="ARBA" id="ARBA00022823"/>
    </source>
</evidence>
<dbReference type="GO" id="GO:0004742">
    <property type="term" value="F:dihydrolipoyllysine-residue acetyltransferase activity"/>
    <property type="evidence" value="ECO:0007669"/>
    <property type="project" value="TreeGrafter"/>
</dbReference>
<name>A0A0D3KV67_EMIH1</name>
<accession>A0A0D3KV67</accession>
<dbReference type="RefSeq" id="XP_005792081.1">
    <property type="nucleotide sequence ID" value="XM_005792024.1"/>
</dbReference>
<keyword evidence="3" id="KW-0012">Acyltransferase</keyword>
<keyword evidence="7" id="KW-1185">Reference proteome</keyword>
<dbReference type="PaxDb" id="2903-EOD39652"/>
<reference evidence="6" key="2">
    <citation type="submission" date="2024-10" db="UniProtKB">
        <authorList>
            <consortium name="EnsemblProtists"/>
        </authorList>
    </citation>
    <scope>IDENTIFICATION</scope>
</reference>
<comment type="cofactor">
    <cofactor evidence="3">
        <name>(R)-lipoate</name>
        <dbReference type="ChEBI" id="CHEBI:83088"/>
    </cofactor>
</comment>
<dbReference type="InterPro" id="IPR004167">
    <property type="entry name" value="PSBD"/>
</dbReference>
<evidence type="ECO:0000256" key="1">
    <source>
        <dbReference type="ARBA" id="ARBA00007317"/>
    </source>
</evidence>
<keyword evidence="2 3" id="KW-0450">Lipoyl</keyword>
<dbReference type="InterPro" id="IPR023213">
    <property type="entry name" value="CAT-like_dom_sf"/>
</dbReference>
<dbReference type="eggNOG" id="KOG0557">
    <property type="taxonomic scope" value="Eukaryota"/>
</dbReference>
<dbReference type="Proteomes" id="UP000013827">
    <property type="component" value="Unassembled WGS sequence"/>
</dbReference>
<dbReference type="GO" id="GO:0045254">
    <property type="term" value="C:pyruvate dehydrogenase complex"/>
    <property type="evidence" value="ECO:0007669"/>
    <property type="project" value="InterPro"/>
</dbReference>
<dbReference type="HOGENOM" id="CLU_016733_10_2_1"/>
<organism evidence="6 7">
    <name type="scientific">Emiliania huxleyi (strain CCMP1516)</name>
    <dbReference type="NCBI Taxonomy" id="280463"/>
    <lineage>
        <taxon>Eukaryota</taxon>
        <taxon>Haptista</taxon>
        <taxon>Haptophyta</taxon>
        <taxon>Prymnesiophyceae</taxon>
        <taxon>Isochrysidales</taxon>
        <taxon>Noelaerhabdaceae</taxon>
        <taxon>Emiliania</taxon>
    </lineage>
</organism>
<dbReference type="PROSITE" id="PS51826">
    <property type="entry name" value="PSBD"/>
    <property type="match status" value="1"/>
</dbReference>
<dbReference type="SUPFAM" id="SSF47005">
    <property type="entry name" value="Peripheral subunit-binding domain of 2-oxo acid dehydrogenase complex"/>
    <property type="match status" value="1"/>
</dbReference>
<dbReference type="InterPro" id="IPR001078">
    <property type="entry name" value="2-oxoacid_DH_actylTfrase"/>
</dbReference>
<protein>
    <recommendedName>
        <fullName evidence="3">Dihydrolipoamide acetyltransferase component of pyruvate dehydrogenase complex</fullName>
        <ecNumber evidence="3">2.3.1.-</ecNumber>
    </recommendedName>
</protein>
<dbReference type="InterPro" id="IPR036625">
    <property type="entry name" value="E3-bd_dom_sf"/>
</dbReference>
<dbReference type="KEGG" id="ehx:EMIHUDRAFT_448908"/>
<dbReference type="EnsemblProtists" id="EOD39652">
    <property type="protein sequence ID" value="EOD39652"/>
    <property type="gene ID" value="EMIHUDRAFT_448908"/>
</dbReference>
<dbReference type="EC" id="2.3.1.-" evidence="3"/>
<dbReference type="SUPFAM" id="SSF52777">
    <property type="entry name" value="CoA-dependent acyltransferases"/>
    <property type="match status" value="1"/>
</dbReference>
<dbReference type="PROSITE" id="PS50968">
    <property type="entry name" value="BIOTINYL_LIPOYL"/>
    <property type="match status" value="1"/>
</dbReference>
<dbReference type="AlphaFoldDB" id="A0A0D3KV67"/>
<dbReference type="PANTHER" id="PTHR23151">
    <property type="entry name" value="DIHYDROLIPOAMIDE ACETYL/SUCCINYL-TRANSFERASE-RELATED"/>
    <property type="match status" value="1"/>
</dbReference>
<sequence>MLFSLACSVPLGLQCAPGARSVAGLPFGGFARSSADLVVRRAPPPGMEVKQSTITMPALSSTMTEGKISSWLMGVGDKVDAGDMVLVVESDKADMDVESYEEGYIAKILVGEGETADVGAPVAIIVENEADIASVSEGKISSWLVGVGDKVDAGDMLLVADMDVESFEDGYVAKILMATPAAKKLAKSKGLKWEQIPGSGNFGRVTVDDVLVAAGEAPKAAPGVDLSTVVGTGPDGRIVAEDKAVVKNMAWADSVPTYTVSRQIVTDDFDALYAQLKPKGVTVSAMLAKAVGLALAKHPIMNSNYVEDGISYNSDINVAMAVAMPDGGLITPVLKNADTTDIYSLGRAWKDLVPRAMEGARSPPTPWKLSADEFSTGTFTISNLGMFGVSQFVSILPPNTGAILAVAASAPTAVLQKNGMMGMAKVMTVTITCDHRNIYGADAAKFLKDLARIIEEEPQSLLF</sequence>
<evidence type="ECO:0000256" key="3">
    <source>
        <dbReference type="RuleBase" id="RU003423"/>
    </source>
</evidence>
<feature type="domain" description="Peripheral subunit-binding (PSBD)" evidence="5">
    <location>
        <begin position="177"/>
        <end position="214"/>
    </location>
</feature>
<reference evidence="7" key="1">
    <citation type="journal article" date="2013" name="Nature">
        <title>Pan genome of the phytoplankton Emiliania underpins its global distribution.</title>
        <authorList>
            <person name="Read B.A."/>
            <person name="Kegel J."/>
            <person name="Klute M.J."/>
            <person name="Kuo A."/>
            <person name="Lefebvre S.C."/>
            <person name="Maumus F."/>
            <person name="Mayer C."/>
            <person name="Miller J."/>
            <person name="Monier A."/>
            <person name="Salamov A."/>
            <person name="Young J."/>
            <person name="Aguilar M."/>
            <person name="Claverie J.M."/>
            <person name="Frickenhaus S."/>
            <person name="Gonzalez K."/>
            <person name="Herman E.K."/>
            <person name="Lin Y.C."/>
            <person name="Napier J."/>
            <person name="Ogata H."/>
            <person name="Sarno A.F."/>
            <person name="Shmutz J."/>
            <person name="Schroeder D."/>
            <person name="de Vargas C."/>
            <person name="Verret F."/>
            <person name="von Dassow P."/>
            <person name="Valentin K."/>
            <person name="Van de Peer Y."/>
            <person name="Wheeler G."/>
            <person name="Dacks J.B."/>
            <person name="Delwiche C.F."/>
            <person name="Dyhrman S.T."/>
            <person name="Glockner G."/>
            <person name="John U."/>
            <person name="Richards T."/>
            <person name="Worden A.Z."/>
            <person name="Zhang X."/>
            <person name="Grigoriev I.V."/>
            <person name="Allen A.E."/>
            <person name="Bidle K."/>
            <person name="Borodovsky M."/>
            <person name="Bowler C."/>
            <person name="Brownlee C."/>
            <person name="Cock J.M."/>
            <person name="Elias M."/>
            <person name="Gladyshev V.N."/>
            <person name="Groth M."/>
            <person name="Guda C."/>
            <person name="Hadaegh A."/>
            <person name="Iglesias-Rodriguez M.D."/>
            <person name="Jenkins J."/>
            <person name="Jones B.M."/>
            <person name="Lawson T."/>
            <person name="Leese F."/>
            <person name="Lindquist E."/>
            <person name="Lobanov A."/>
            <person name="Lomsadze A."/>
            <person name="Malik S.B."/>
            <person name="Marsh M.E."/>
            <person name="Mackinder L."/>
            <person name="Mock T."/>
            <person name="Mueller-Roeber B."/>
            <person name="Pagarete A."/>
            <person name="Parker M."/>
            <person name="Probert I."/>
            <person name="Quesneville H."/>
            <person name="Raines C."/>
            <person name="Rensing S.A."/>
            <person name="Riano-Pachon D.M."/>
            <person name="Richier S."/>
            <person name="Rokitta S."/>
            <person name="Shiraiwa Y."/>
            <person name="Soanes D.M."/>
            <person name="van der Giezen M."/>
            <person name="Wahlund T.M."/>
            <person name="Williams B."/>
            <person name="Wilson W."/>
            <person name="Wolfe G."/>
            <person name="Wurch L.L."/>
        </authorList>
    </citation>
    <scope>NUCLEOTIDE SEQUENCE</scope>
</reference>
<feature type="domain" description="Lipoyl-binding" evidence="4">
    <location>
        <begin position="51"/>
        <end position="126"/>
    </location>
</feature>
<keyword evidence="3" id="KW-0808">Transferase</keyword>